<dbReference type="Pfam" id="PF00437">
    <property type="entry name" value="T2SSE"/>
    <property type="match status" value="1"/>
</dbReference>
<dbReference type="SUPFAM" id="SSF52540">
    <property type="entry name" value="P-loop containing nucleoside triphosphate hydrolases"/>
    <property type="match status" value="1"/>
</dbReference>
<reference evidence="3 4" key="1">
    <citation type="journal article" date="2017" name="Int. J. Syst. Evol. Microbiol.">
        <title>Bacillus notoginsengisoli sp. nov., a novel bacterium isolated from the rhizosphere of Panax notoginseng.</title>
        <authorList>
            <person name="Zhang M.Y."/>
            <person name="Cheng J."/>
            <person name="Cai Y."/>
            <person name="Zhang T.Y."/>
            <person name="Wu Y.Y."/>
            <person name="Manikprabhu D."/>
            <person name="Li W.J."/>
            <person name="Zhang Y.X."/>
        </authorList>
    </citation>
    <scope>NUCLEOTIDE SEQUENCE [LARGE SCALE GENOMIC DNA]</scope>
    <source>
        <strain evidence="3 4">JCM 30743</strain>
    </source>
</reference>
<dbReference type="InterPro" id="IPR050921">
    <property type="entry name" value="T4SS_GSP_E_ATPase"/>
</dbReference>
<dbReference type="InterPro" id="IPR001482">
    <property type="entry name" value="T2SS/T4SS_dom"/>
</dbReference>
<name>A0A417YQE1_9BACI</name>
<keyword evidence="4" id="KW-1185">Reference proteome</keyword>
<dbReference type="PANTHER" id="PTHR30486">
    <property type="entry name" value="TWITCHING MOTILITY PROTEIN PILT"/>
    <property type="match status" value="1"/>
</dbReference>
<dbReference type="PANTHER" id="PTHR30486:SF6">
    <property type="entry name" value="TYPE IV PILUS RETRACTATION ATPASE PILT"/>
    <property type="match status" value="1"/>
</dbReference>
<dbReference type="RefSeq" id="WP_118922958.1">
    <property type="nucleotide sequence ID" value="NZ_QWEG01000012.1"/>
</dbReference>
<feature type="domain" description="Bacterial type II secretion system protein E" evidence="2">
    <location>
        <begin position="210"/>
        <end position="367"/>
    </location>
</feature>
<dbReference type="GO" id="GO:0016887">
    <property type="term" value="F:ATP hydrolysis activity"/>
    <property type="evidence" value="ECO:0007669"/>
    <property type="project" value="InterPro"/>
</dbReference>
<sequence length="506" mass="59490">MEKIKQELGVDKPFSSSEWLAGMVAVKGLKVDYITTFARKRSFKEICSKVREQLNDIIIDGSMEPIRKNNELEEEYSKENIWLERQHKAVIGDEQAMSYFITKINEVLQKENITTNDFPKFYDTLAEAIFHEVWGVSILHKWDKMPTSEAAVIRGTQLWLDIEGHFEKQPEEFENEEAVERIKRAFTLRVKDAVINEQTPELEIEREDGSRITMMQSPRSKENYIMFRRFVVKDMSLEEQASRGTIREEDIPLFRSLSRVMANTIFAGRVRSAKSTFMKTMLRERDPSYVAAVMEKHFELDLTKQFKDRLIFEVQAKEGDLHHAIPRLLRMEHDYIVVGEIRSLETEGYLQACERGERGAFSTYHLTRVENIAPQITRHLLDEFPNRNFENELERVARNIDIIVTMSADRDRRRKRVIGVTEVIWDDKTRTHRTHDLLRYSPVTDKYYYSSQITKGLLYLMIEESLEDTKILLQHLKRMEKVSPMSDYEKVKDQIIESILGEEING</sequence>
<evidence type="ECO:0000313" key="3">
    <source>
        <dbReference type="EMBL" id="RHW35961.1"/>
    </source>
</evidence>
<dbReference type="OrthoDB" id="1776707at2"/>
<dbReference type="Gene3D" id="3.40.50.300">
    <property type="entry name" value="P-loop containing nucleotide triphosphate hydrolases"/>
    <property type="match status" value="1"/>
</dbReference>
<dbReference type="Gene3D" id="3.30.450.90">
    <property type="match status" value="1"/>
</dbReference>
<evidence type="ECO:0000256" key="1">
    <source>
        <dbReference type="ARBA" id="ARBA00006611"/>
    </source>
</evidence>
<comment type="similarity">
    <text evidence="1">Belongs to the GSP E family.</text>
</comment>
<dbReference type="Proteomes" id="UP000284416">
    <property type="component" value="Unassembled WGS sequence"/>
</dbReference>
<organism evidence="3 4">
    <name type="scientific">Neobacillus notoginsengisoli</name>
    <dbReference type="NCBI Taxonomy" id="1578198"/>
    <lineage>
        <taxon>Bacteria</taxon>
        <taxon>Bacillati</taxon>
        <taxon>Bacillota</taxon>
        <taxon>Bacilli</taxon>
        <taxon>Bacillales</taxon>
        <taxon>Bacillaceae</taxon>
        <taxon>Neobacillus</taxon>
    </lineage>
</organism>
<dbReference type="InterPro" id="IPR027417">
    <property type="entry name" value="P-loop_NTPase"/>
</dbReference>
<evidence type="ECO:0000313" key="4">
    <source>
        <dbReference type="Proteomes" id="UP000284416"/>
    </source>
</evidence>
<dbReference type="AlphaFoldDB" id="A0A417YQE1"/>
<dbReference type="EMBL" id="QWEG01000012">
    <property type="protein sequence ID" value="RHW35961.1"/>
    <property type="molecule type" value="Genomic_DNA"/>
</dbReference>
<proteinExistence type="inferred from homology"/>
<accession>A0A417YQE1</accession>
<gene>
    <name evidence="3" type="ORF">D1B31_17880</name>
</gene>
<protein>
    <submittedName>
        <fullName evidence="3">Secretion system protein E</fullName>
    </submittedName>
</protein>
<comment type="caution">
    <text evidence="3">The sequence shown here is derived from an EMBL/GenBank/DDBJ whole genome shotgun (WGS) entry which is preliminary data.</text>
</comment>
<evidence type="ECO:0000259" key="2">
    <source>
        <dbReference type="Pfam" id="PF00437"/>
    </source>
</evidence>